<name>A0ACB7NWW3_9PEZI</name>
<comment type="caution">
    <text evidence="1">The sequence shown here is derived from an EMBL/GenBank/DDBJ whole genome shotgun (WGS) entry which is preliminary data.</text>
</comment>
<gene>
    <name evidence="1" type="ORF">F5144DRAFT_605310</name>
</gene>
<keyword evidence="2" id="KW-1185">Reference proteome</keyword>
<organism evidence="1 2">
    <name type="scientific">Chaetomium tenue</name>
    <dbReference type="NCBI Taxonomy" id="1854479"/>
    <lineage>
        <taxon>Eukaryota</taxon>
        <taxon>Fungi</taxon>
        <taxon>Dikarya</taxon>
        <taxon>Ascomycota</taxon>
        <taxon>Pezizomycotina</taxon>
        <taxon>Sordariomycetes</taxon>
        <taxon>Sordariomycetidae</taxon>
        <taxon>Sordariales</taxon>
        <taxon>Chaetomiaceae</taxon>
        <taxon>Chaetomium</taxon>
    </lineage>
</organism>
<protein>
    <submittedName>
        <fullName evidence="1">Uncharacterized protein</fullName>
    </submittedName>
</protein>
<dbReference type="Proteomes" id="UP000724584">
    <property type="component" value="Unassembled WGS sequence"/>
</dbReference>
<proteinExistence type="predicted"/>
<sequence length="896" mass="98640">MDDQRQSIHEICLARRLILSPARPEMVTLGPSSQRGGVSPLESIQEEVDHDVDHAADHGVDCNTEHFEEPLDYLMQMGTGNAPSTSTQTRNPGRRVATKNEDDNWSLFSNPDCLHDRHCGHRAGPRVLFPPGGAGSDERVFESPTGPIGTLPLFSRRTPPYPQAPNPDFLRSRARKDMGHRTGTELPSQIGPFVLKSQSSGSSFAEGPVTADAELTPTPVTNGNKPLRTLQKDYYASRTANWVVNLPPEASTVPGHIIPTFSTSQNKPPANPDDMGTSHLKDSAIRGKFIPLSKSFKDSSPSSRREQGPRGVYLQLSLTDSQMDKLTAVLSTDDNDPPPLPPGRARDDEQDIVIMNEASDENTAARMRSRSPEKTYQFTTTPSRRRSRSPVKFNLATPESQRTIQGVQAHTRSSSPSKTQDSRFNRNTPVAQSTPTRSGSRGVRSAPAPIDMDLARAHARMANLRIGKQPAVVVHNPPERSPSPVRQPSQFVSPDDSSSYYSQDSGGDRHPSCISPLRIQKDTEPRHISILQEYTDKKKSTRGSDKGSEQMERRATPDELSSGPELAYTPLAPFLPQGAPTVRKASKTLIGEGGWLENTSKPEQAGSPTRGGGFLGNLVKKAKEMIETNQDIRAQRKSRESDNSNNHKSRPTSRNLAISLSPREQSLLYCELEFAIATALNDYITAQFTAGRLEADRLRKVADEWQRKGRPKVVLFRYDMETQLDLVRAHVHDFKFYSRAAATTAILGIIDTAKGNARVLRLRTFCQPDTVIAKQLLDSQSLFNILGCPEDQQIKLAEIIAFFKAAIERRRLCDLKERQQQHQQQQQQQQQGGHAGAGATISAVAATSPVRNTRSPMQNDDWWGATTAATTTGQLRGGNAPGAGRMDPAGYDDMEE</sequence>
<accession>A0ACB7NWW3</accession>
<evidence type="ECO:0000313" key="1">
    <source>
        <dbReference type="EMBL" id="KAH6622767.1"/>
    </source>
</evidence>
<reference evidence="1 2" key="1">
    <citation type="journal article" date="2021" name="Nat. Commun.">
        <title>Genetic determinants of endophytism in the Arabidopsis root mycobiome.</title>
        <authorList>
            <person name="Mesny F."/>
            <person name="Miyauchi S."/>
            <person name="Thiergart T."/>
            <person name="Pickel B."/>
            <person name="Atanasova L."/>
            <person name="Karlsson M."/>
            <person name="Huettel B."/>
            <person name="Barry K.W."/>
            <person name="Haridas S."/>
            <person name="Chen C."/>
            <person name="Bauer D."/>
            <person name="Andreopoulos W."/>
            <person name="Pangilinan J."/>
            <person name="LaButti K."/>
            <person name="Riley R."/>
            <person name="Lipzen A."/>
            <person name="Clum A."/>
            <person name="Drula E."/>
            <person name="Henrissat B."/>
            <person name="Kohler A."/>
            <person name="Grigoriev I.V."/>
            <person name="Martin F.M."/>
            <person name="Hacquard S."/>
        </authorList>
    </citation>
    <scope>NUCLEOTIDE SEQUENCE [LARGE SCALE GENOMIC DNA]</scope>
    <source>
        <strain evidence="1 2">MPI-SDFR-AT-0079</strain>
    </source>
</reference>
<dbReference type="EMBL" id="JAGIZQ010000006">
    <property type="protein sequence ID" value="KAH6622767.1"/>
    <property type="molecule type" value="Genomic_DNA"/>
</dbReference>
<evidence type="ECO:0000313" key="2">
    <source>
        <dbReference type="Proteomes" id="UP000724584"/>
    </source>
</evidence>